<keyword evidence="1" id="KW-0472">Membrane</keyword>
<evidence type="ECO:0000313" key="2">
    <source>
        <dbReference type="EMBL" id="PIO38493.1"/>
    </source>
</evidence>
<dbReference type="PANTHER" id="PTHR16103">
    <property type="entry name" value="TRANSMEMBRANE PROTEIN 140"/>
    <property type="match status" value="1"/>
</dbReference>
<proteinExistence type="predicted"/>
<sequence length="202" mass="22629">MTVTHKDWSYFGRKMFWSHRWLGYLTILLQSLVCSLLIYALIIGGGDIIVSGCQKIGFYNYCLYNKTIEDCPCQTQLKDLSLVGITNQYGIVVAIILTYSSLVFVTMGIIPMIFGQCSDEKILWTFSLGLNGFSLIGLSLGMIIFVFLTWDLFDISQVTPGFLAVLLALSGMSLLCYIIRRSTSLASEILRVKTGRSFPLKL</sequence>
<organism evidence="2 3">
    <name type="scientific">Aquarana catesbeiana</name>
    <name type="common">American bullfrog</name>
    <name type="synonym">Rana catesbeiana</name>
    <dbReference type="NCBI Taxonomy" id="8400"/>
    <lineage>
        <taxon>Eukaryota</taxon>
        <taxon>Metazoa</taxon>
        <taxon>Chordata</taxon>
        <taxon>Craniata</taxon>
        <taxon>Vertebrata</taxon>
        <taxon>Euteleostomi</taxon>
        <taxon>Amphibia</taxon>
        <taxon>Batrachia</taxon>
        <taxon>Anura</taxon>
        <taxon>Neobatrachia</taxon>
        <taxon>Ranoidea</taxon>
        <taxon>Ranidae</taxon>
        <taxon>Aquarana</taxon>
    </lineage>
</organism>
<keyword evidence="1" id="KW-1133">Transmembrane helix</keyword>
<feature type="transmembrane region" description="Helical" evidence="1">
    <location>
        <begin position="89"/>
        <end position="110"/>
    </location>
</feature>
<keyword evidence="3" id="KW-1185">Reference proteome</keyword>
<protein>
    <submittedName>
        <fullName evidence="2">Uncharacterized protein</fullName>
    </submittedName>
</protein>
<dbReference type="OrthoDB" id="9898473at2759"/>
<evidence type="ECO:0000313" key="3">
    <source>
        <dbReference type="Proteomes" id="UP000228934"/>
    </source>
</evidence>
<evidence type="ECO:0000256" key="1">
    <source>
        <dbReference type="SAM" id="Phobius"/>
    </source>
</evidence>
<dbReference type="PANTHER" id="PTHR16103:SF0">
    <property type="entry name" value="TRANSMEMBRANE PROTEIN 140"/>
    <property type="match status" value="1"/>
</dbReference>
<dbReference type="Pfam" id="PF14985">
    <property type="entry name" value="TM140"/>
    <property type="match status" value="1"/>
</dbReference>
<dbReference type="AlphaFoldDB" id="A0A2G9SG62"/>
<accession>A0A2G9SG62</accession>
<dbReference type="Proteomes" id="UP000228934">
    <property type="component" value="Unassembled WGS sequence"/>
</dbReference>
<feature type="transmembrane region" description="Helical" evidence="1">
    <location>
        <begin position="160"/>
        <end position="179"/>
    </location>
</feature>
<reference evidence="3" key="1">
    <citation type="journal article" date="2017" name="Nat. Commun.">
        <title>The North American bullfrog draft genome provides insight into hormonal regulation of long noncoding RNA.</title>
        <authorList>
            <person name="Hammond S.A."/>
            <person name="Warren R.L."/>
            <person name="Vandervalk B.P."/>
            <person name="Kucuk E."/>
            <person name="Khan H."/>
            <person name="Gibb E.A."/>
            <person name="Pandoh P."/>
            <person name="Kirk H."/>
            <person name="Zhao Y."/>
            <person name="Jones M."/>
            <person name="Mungall A.J."/>
            <person name="Coope R."/>
            <person name="Pleasance S."/>
            <person name="Moore R.A."/>
            <person name="Holt R.A."/>
            <person name="Round J.M."/>
            <person name="Ohora S."/>
            <person name="Walle B.V."/>
            <person name="Veldhoen N."/>
            <person name="Helbing C.C."/>
            <person name="Birol I."/>
        </authorList>
    </citation>
    <scope>NUCLEOTIDE SEQUENCE [LARGE SCALE GENOMIC DNA]</scope>
</reference>
<feature type="transmembrane region" description="Helical" evidence="1">
    <location>
        <begin position="21"/>
        <end position="42"/>
    </location>
</feature>
<gene>
    <name evidence="2" type="ORF">AB205_0211410</name>
</gene>
<feature type="transmembrane region" description="Helical" evidence="1">
    <location>
        <begin position="122"/>
        <end position="148"/>
    </location>
</feature>
<dbReference type="InterPro" id="IPR028038">
    <property type="entry name" value="TM140"/>
</dbReference>
<name>A0A2G9SG62_AQUCT</name>
<dbReference type="EMBL" id="KV924132">
    <property type="protein sequence ID" value="PIO38493.1"/>
    <property type="molecule type" value="Genomic_DNA"/>
</dbReference>
<keyword evidence="1" id="KW-0812">Transmembrane</keyword>